<dbReference type="EC" id="2.7.13.3" evidence="2"/>
<dbReference type="InterPro" id="IPR000014">
    <property type="entry name" value="PAS"/>
</dbReference>
<keyword evidence="5" id="KW-0547">Nucleotide-binding</keyword>
<evidence type="ECO:0000256" key="7">
    <source>
        <dbReference type="ARBA" id="ARBA00022840"/>
    </source>
</evidence>
<evidence type="ECO:0000256" key="4">
    <source>
        <dbReference type="ARBA" id="ARBA00022679"/>
    </source>
</evidence>
<dbReference type="InterPro" id="IPR036890">
    <property type="entry name" value="HATPase_C_sf"/>
</dbReference>
<dbReference type="Gene3D" id="3.30.450.20">
    <property type="entry name" value="PAS domain"/>
    <property type="match status" value="1"/>
</dbReference>
<evidence type="ECO:0000256" key="2">
    <source>
        <dbReference type="ARBA" id="ARBA00012438"/>
    </source>
</evidence>
<dbReference type="SUPFAM" id="SSF55874">
    <property type="entry name" value="ATPase domain of HSP90 chaperone/DNA topoisomerase II/histidine kinase"/>
    <property type="match status" value="1"/>
</dbReference>
<dbReference type="InterPro" id="IPR035965">
    <property type="entry name" value="PAS-like_dom_sf"/>
</dbReference>
<dbReference type="CDD" id="cd00082">
    <property type="entry name" value="HisKA"/>
    <property type="match status" value="1"/>
</dbReference>
<evidence type="ECO:0000313" key="11">
    <source>
        <dbReference type="Proteomes" id="UP000321046"/>
    </source>
</evidence>
<comment type="caution">
    <text evidence="10">The sequence shown here is derived from an EMBL/GenBank/DDBJ whole genome shotgun (WGS) entry which is preliminary data.</text>
</comment>
<dbReference type="GO" id="GO:0000155">
    <property type="term" value="F:phosphorelay sensor kinase activity"/>
    <property type="evidence" value="ECO:0007669"/>
    <property type="project" value="InterPro"/>
</dbReference>
<comment type="catalytic activity">
    <reaction evidence="1">
        <text>ATP + protein L-histidine = ADP + protein N-phospho-L-histidine.</text>
        <dbReference type="EC" id="2.7.13.3"/>
    </reaction>
</comment>
<evidence type="ECO:0000256" key="3">
    <source>
        <dbReference type="ARBA" id="ARBA00022553"/>
    </source>
</evidence>
<dbReference type="EMBL" id="VOSL01000055">
    <property type="protein sequence ID" value="TXD34320.1"/>
    <property type="molecule type" value="Genomic_DNA"/>
</dbReference>
<dbReference type="SMART" id="SM00387">
    <property type="entry name" value="HATPase_c"/>
    <property type="match status" value="1"/>
</dbReference>
<dbReference type="PROSITE" id="PS50109">
    <property type="entry name" value="HIS_KIN"/>
    <property type="match status" value="1"/>
</dbReference>
<keyword evidence="3" id="KW-0597">Phosphoprotein</keyword>
<dbReference type="Proteomes" id="UP000321046">
    <property type="component" value="Unassembled WGS sequence"/>
</dbReference>
<dbReference type="AlphaFoldDB" id="A0A5C6WZV9"/>
<dbReference type="InterPro" id="IPR036097">
    <property type="entry name" value="HisK_dim/P_sf"/>
</dbReference>
<evidence type="ECO:0000256" key="8">
    <source>
        <dbReference type="ARBA" id="ARBA00023012"/>
    </source>
</evidence>
<organism evidence="10 11">
    <name type="scientific">Lujinxingia vulgaris</name>
    <dbReference type="NCBI Taxonomy" id="2600176"/>
    <lineage>
        <taxon>Bacteria</taxon>
        <taxon>Deltaproteobacteria</taxon>
        <taxon>Bradymonadales</taxon>
        <taxon>Lujinxingiaceae</taxon>
        <taxon>Lujinxingia</taxon>
    </lineage>
</organism>
<dbReference type="PRINTS" id="PR00344">
    <property type="entry name" value="BCTRLSENSOR"/>
</dbReference>
<evidence type="ECO:0000313" key="10">
    <source>
        <dbReference type="EMBL" id="TXD34320.1"/>
    </source>
</evidence>
<dbReference type="Gene3D" id="3.30.565.10">
    <property type="entry name" value="Histidine kinase-like ATPase, C-terminal domain"/>
    <property type="match status" value="1"/>
</dbReference>
<reference evidence="10 11" key="1">
    <citation type="submission" date="2019-08" db="EMBL/GenBank/DDBJ databases">
        <title>Bradymonadales sp. TMQ2.</title>
        <authorList>
            <person name="Liang Q."/>
        </authorList>
    </citation>
    <scope>NUCLEOTIDE SEQUENCE [LARGE SCALE GENOMIC DNA]</scope>
    <source>
        <strain evidence="10 11">TMQ2</strain>
    </source>
</reference>
<dbReference type="PANTHER" id="PTHR43065">
    <property type="entry name" value="SENSOR HISTIDINE KINASE"/>
    <property type="match status" value="1"/>
</dbReference>
<evidence type="ECO:0000256" key="5">
    <source>
        <dbReference type="ARBA" id="ARBA00022741"/>
    </source>
</evidence>
<dbReference type="Pfam" id="PF02518">
    <property type="entry name" value="HATPase_c"/>
    <property type="match status" value="1"/>
</dbReference>
<proteinExistence type="predicted"/>
<dbReference type="PANTHER" id="PTHR43065:SF10">
    <property type="entry name" value="PEROXIDE STRESS-ACTIVATED HISTIDINE KINASE MAK3"/>
    <property type="match status" value="1"/>
</dbReference>
<dbReference type="SUPFAM" id="SSF47384">
    <property type="entry name" value="Homodimeric domain of signal transducing histidine kinase"/>
    <property type="match status" value="1"/>
</dbReference>
<evidence type="ECO:0000259" key="9">
    <source>
        <dbReference type="PROSITE" id="PS50109"/>
    </source>
</evidence>
<dbReference type="Pfam" id="PF13188">
    <property type="entry name" value="PAS_8"/>
    <property type="match status" value="1"/>
</dbReference>
<evidence type="ECO:0000256" key="6">
    <source>
        <dbReference type="ARBA" id="ARBA00022777"/>
    </source>
</evidence>
<dbReference type="InterPro" id="IPR004358">
    <property type="entry name" value="Sig_transdc_His_kin-like_C"/>
</dbReference>
<dbReference type="OrthoDB" id="9769169at2"/>
<gene>
    <name evidence="10" type="ORF">FRC96_14055</name>
</gene>
<dbReference type="InterPro" id="IPR003594">
    <property type="entry name" value="HATPase_dom"/>
</dbReference>
<keyword evidence="7" id="KW-0067">ATP-binding</keyword>
<dbReference type="GO" id="GO:0005524">
    <property type="term" value="F:ATP binding"/>
    <property type="evidence" value="ECO:0007669"/>
    <property type="project" value="UniProtKB-KW"/>
</dbReference>
<sequence>MPDCAEASLRGGTRTLPESPLPGLQARCGLSCCDQIVTIDAFARTIALPWRGSHGVCTICDEDEMAARYILSQPVALAVDVAIDEGLDVDALARGLELDHRAIQRTAYMRVPWESFVIFLERMEEALGGELVPAMTRRFVEKNPFSNFARVGGLFCSPQLLYRMANYVFGPMMFPVARFDVEELGSIGFRVMLTLPPDVRDCPVFFRICGEFLRHSPALIGMKPARAHHIFGVRQATFQIDYPPSLSLLARLRRFTDAALASRAFMEELQAQGERLRESYDALQESEETFRTMVERSPDGVMVLHEDAIIFANDALARMLALRGGPELVGERIETLGAPGYDVSGLLREAQEHGEAVALRLRVPEDDTAAAVPVEARALRARFLGRDALIATMRDVREREASMARAIDTDRLVTMGTLAAGVAHEVNTPLGYAQANLEFIDELLEDTPDLRELDAEAQADVLASLRDARKGLERAIEIASDLKEIGREGDVRGEVLDPRQSVEGALRWARAEVLQVARLHMALEACGEVIASRRRLSQVVLNLLINAAHAMSSDRRHQNLVEITTFASDEHACIEVCDNGPGMTPETLERVFEPFYTTKEPGRGTGLGLFVSREIVEEFGGTLHLESEPGRGTRATIRLPQRQAVTSKTATTSAS</sequence>
<name>A0A5C6WZV9_9DELT</name>
<keyword evidence="8" id="KW-0902">Two-component regulatory system</keyword>
<keyword evidence="6" id="KW-0418">Kinase</keyword>
<dbReference type="Gene3D" id="1.10.287.130">
    <property type="match status" value="1"/>
</dbReference>
<dbReference type="InterPro" id="IPR005467">
    <property type="entry name" value="His_kinase_dom"/>
</dbReference>
<feature type="domain" description="Histidine kinase" evidence="9">
    <location>
        <begin position="421"/>
        <end position="643"/>
    </location>
</feature>
<evidence type="ECO:0000256" key="1">
    <source>
        <dbReference type="ARBA" id="ARBA00000085"/>
    </source>
</evidence>
<protein>
    <recommendedName>
        <fullName evidence="2">histidine kinase</fullName>
        <ecNumber evidence="2">2.7.13.3</ecNumber>
    </recommendedName>
</protein>
<accession>A0A5C6WZV9</accession>
<dbReference type="InterPro" id="IPR003661">
    <property type="entry name" value="HisK_dim/P_dom"/>
</dbReference>
<dbReference type="SUPFAM" id="SSF55785">
    <property type="entry name" value="PYP-like sensor domain (PAS domain)"/>
    <property type="match status" value="1"/>
</dbReference>
<keyword evidence="4" id="KW-0808">Transferase</keyword>